<dbReference type="InterPro" id="IPR027417">
    <property type="entry name" value="P-loop_NTPase"/>
</dbReference>
<protein>
    <submittedName>
        <fullName evidence="2">ATPase</fullName>
    </submittedName>
</protein>
<evidence type="ECO:0000313" key="2">
    <source>
        <dbReference type="EMBL" id="EZQ11388.1"/>
    </source>
</evidence>
<sequence length="379" mass="43945">MWFIYGPPTDTPFGREDDIRKVTLYMRRGQPLSLIGPRRIGKTSILLASIKQLNYPSVIVNAEEFVENEKGFDLHSFVSYTLESVMAEAYERAGKGHRLKEIVKKSMRSLREMLGAIKVSFSIPEINSRIELFLDKAEKGSKIGEEFSEVLDIPEILCEELGFERFIVIIDEFQYLRLAKQSMPELFHKMRSRWQFHKRVSYVISGSAVGMLEEIMSSKNEPFYQFFLIERVYPFTRDVSIEFLRKGFEVERVKYDLKNIDKIVDYVDGFPAWLNLIGIKVVMRGSTENIESFLITLLEDDNVRIAIDRDLGKLKPSAKSVLKKIAQLGGSAKVKDVVEDKRWKANEALEQLRRYGYIERKEKGVYSILDPMVVHYLSH</sequence>
<dbReference type="InterPro" id="IPR011579">
    <property type="entry name" value="ATPase_dom"/>
</dbReference>
<dbReference type="OrthoDB" id="132045at2157"/>
<dbReference type="EMBL" id="JFZT01000015">
    <property type="protein sequence ID" value="EZQ11388.1"/>
    <property type="molecule type" value="Genomic_DNA"/>
</dbReference>
<dbReference type="SUPFAM" id="SSF52540">
    <property type="entry name" value="P-loop containing nucleoside triphosphate hydrolases"/>
    <property type="match status" value="1"/>
</dbReference>
<gene>
    <name evidence="2" type="ORF">CM19_01515</name>
</gene>
<organism evidence="2 3">
    <name type="scientific">Candidatus Acidianus copahuensis</name>
    <dbReference type="NCBI Taxonomy" id="1160895"/>
    <lineage>
        <taxon>Archaea</taxon>
        <taxon>Thermoproteota</taxon>
        <taxon>Thermoprotei</taxon>
        <taxon>Sulfolobales</taxon>
        <taxon>Sulfolobaceae</taxon>
        <taxon>Acidianus</taxon>
    </lineage>
</organism>
<feature type="domain" description="ATPase" evidence="1">
    <location>
        <begin position="14"/>
        <end position="274"/>
    </location>
</feature>
<dbReference type="AlphaFoldDB" id="A0A031LW55"/>
<keyword evidence="3" id="KW-1185">Reference proteome</keyword>
<dbReference type="Gene3D" id="3.40.50.300">
    <property type="entry name" value="P-loop containing nucleotide triphosphate hydrolases"/>
    <property type="match status" value="1"/>
</dbReference>
<dbReference type="STRING" id="1160895.CM19_01515"/>
<evidence type="ECO:0000259" key="1">
    <source>
        <dbReference type="Pfam" id="PF01637"/>
    </source>
</evidence>
<comment type="caution">
    <text evidence="2">The sequence shown here is derived from an EMBL/GenBank/DDBJ whole genome shotgun (WGS) entry which is preliminary data.</text>
</comment>
<dbReference type="PANTHER" id="PTHR34301">
    <property type="entry name" value="DNA-BINDING PROTEIN-RELATED"/>
    <property type="match status" value="1"/>
</dbReference>
<reference evidence="2 3" key="1">
    <citation type="submission" date="2014-03" db="EMBL/GenBank/DDBJ databases">
        <title>Draft genome sequence of the novel thermoacidophilic archaea Acidianus copahuensis ALE1 strain, isolated from Copahue volcanic area in Neuquen Argentina.</title>
        <authorList>
            <person name="Urbieta M.S."/>
            <person name="Rascovan N."/>
            <person name="Castro C."/>
            <person name="Revale S."/>
            <person name="Giaveno M.A."/>
            <person name="Vazquez M.P."/>
            <person name="Donati E.R."/>
        </authorList>
    </citation>
    <scope>NUCLEOTIDE SEQUENCE [LARGE SCALE GENOMIC DNA]</scope>
    <source>
        <strain evidence="2 3">ALE1</strain>
    </source>
</reference>
<evidence type="ECO:0000313" key="3">
    <source>
        <dbReference type="Proteomes" id="UP000024332"/>
    </source>
</evidence>
<name>A0A031LW55_9CREN</name>
<dbReference type="Proteomes" id="UP000024332">
    <property type="component" value="Unassembled WGS sequence"/>
</dbReference>
<accession>A0A031LW55</accession>
<dbReference type="Gene3D" id="1.10.8.60">
    <property type="match status" value="1"/>
</dbReference>
<dbReference type="Pfam" id="PF01637">
    <property type="entry name" value="ATPase_2"/>
    <property type="match status" value="1"/>
</dbReference>
<dbReference type="GO" id="GO:0005524">
    <property type="term" value="F:ATP binding"/>
    <property type="evidence" value="ECO:0007669"/>
    <property type="project" value="InterPro"/>
</dbReference>
<proteinExistence type="predicted"/>
<dbReference type="PANTHER" id="PTHR34301:SF8">
    <property type="entry name" value="ATPASE DOMAIN-CONTAINING PROTEIN"/>
    <property type="match status" value="1"/>
</dbReference>
<dbReference type="RefSeq" id="WP_048098634.1">
    <property type="nucleotide sequence ID" value="NZ_JFZT01000015.1"/>
</dbReference>